<dbReference type="AlphaFoldDB" id="A0A2M4D4I1"/>
<keyword evidence="1" id="KW-0732">Signal</keyword>
<sequence>MLTQSAFWMAKHKVARFQLASLLQSLLLLAKRTNAQHINHSSHRLNSASAFWTGREGWLVATFVCFSKNVN</sequence>
<accession>A0A2M4D4I1</accession>
<dbReference type="EMBL" id="GGFL01008233">
    <property type="protein sequence ID" value="MBW72411.1"/>
    <property type="molecule type" value="Transcribed_RNA"/>
</dbReference>
<feature type="chain" id="PRO_5014882638" evidence="1">
    <location>
        <begin position="36"/>
        <end position="71"/>
    </location>
</feature>
<name>A0A2M4D4I1_ANODA</name>
<proteinExistence type="predicted"/>
<evidence type="ECO:0000313" key="2">
    <source>
        <dbReference type="EMBL" id="MBW72411.1"/>
    </source>
</evidence>
<protein>
    <submittedName>
        <fullName evidence="2">Putative secreted protein</fullName>
    </submittedName>
</protein>
<reference evidence="2" key="1">
    <citation type="submission" date="2018-01" db="EMBL/GenBank/DDBJ databases">
        <title>An insight into the sialome of Amazonian anophelines.</title>
        <authorList>
            <person name="Ribeiro J.M."/>
            <person name="Scarpassa V."/>
            <person name="Calvo E."/>
        </authorList>
    </citation>
    <scope>NUCLEOTIDE SEQUENCE</scope>
</reference>
<feature type="signal peptide" evidence="1">
    <location>
        <begin position="1"/>
        <end position="35"/>
    </location>
</feature>
<evidence type="ECO:0000256" key="1">
    <source>
        <dbReference type="SAM" id="SignalP"/>
    </source>
</evidence>
<organism evidence="2">
    <name type="scientific">Anopheles darlingi</name>
    <name type="common">Mosquito</name>
    <dbReference type="NCBI Taxonomy" id="43151"/>
    <lineage>
        <taxon>Eukaryota</taxon>
        <taxon>Metazoa</taxon>
        <taxon>Ecdysozoa</taxon>
        <taxon>Arthropoda</taxon>
        <taxon>Hexapoda</taxon>
        <taxon>Insecta</taxon>
        <taxon>Pterygota</taxon>
        <taxon>Neoptera</taxon>
        <taxon>Endopterygota</taxon>
        <taxon>Diptera</taxon>
        <taxon>Nematocera</taxon>
        <taxon>Culicoidea</taxon>
        <taxon>Culicidae</taxon>
        <taxon>Anophelinae</taxon>
        <taxon>Anopheles</taxon>
    </lineage>
</organism>